<keyword evidence="4 6" id="KW-1133">Transmembrane helix</keyword>
<dbReference type="Proteomes" id="UP000646579">
    <property type="component" value="Unassembled WGS sequence"/>
</dbReference>
<feature type="domain" description="Major facilitator superfamily (MFS) profile" evidence="7">
    <location>
        <begin position="7"/>
        <end position="402"/>
    </location>
</feature>
<feature type="transmembrane region" description="Helical" evidence="6">
    <location>
        <begin position="215"/>
        <end position="238"/>
    </location>
</feature>
<comment type="subcellular location">
    <subcellularLocation>
        <location evidence="1">Membrane</location>
        <topology evidence="1">Multi-pass membrane protein</topology>
    </subcellularLocation>
</comment>
<evidence type="ECO:0000256" key="1">
    <source>
        <dbReference type="ARBA" id="ARBA00004141"/>
    </source>
</evidence>
<keyword evidence="2" id="KW-0813">Transport</keyword>
<evidence type="ECO:0000313" key="8">
    <source>
        <dbReference type="EMBL" id="GHA21743.1"/>
    </source>
</evidence>
<keyword evidence="3 6" id="KW-0812">Transmembrane</keyword>
<dbReference type="InterPro" id="IPR020846">
    <property type="entry name" value="MFS_dom"/>
</dbReference>
<dbReference type="Pfam" id="PF07690">
    <property type="entry name" value="MFS_1"/>
    <property type="match status" value="1"/>
</dbReference>
<gene>
    <name evidence="8" type="ORF">GCM10007989_16350</name>
</gene>
<feature type="transmembrane region" description="Helical" evidence="6">
    <location>
        <begin position="160"/>
        <end position="182"/>
    </location>
</feature>
<comment type="caution">
    <text evidence="8">The sequence shown here is derived from an EMBL/GenBank/DDBJ whole genome shotgun (WGS) entry which is preliminary data.</text>
</comment>
<feature type="transmembrane region" description="Helical" evidence="6">
    <location>
        <begin position="42"/>
        <end position="62"/>
    </location>
</feature>
<keyword evidence="9" id="KW-1185">Reference proteome</keyword>
<dbReference type="SUPFAM" id="SSF103473">
    <property type="entry name" value="MFS general substrate transporter"/>
    <property type="match status" value="1"/>
</dbReference>
<dbReference type="CDD" id="cd17328">
    <property type="entry name" value="MFS_spinster_like"/>
    <property type="match status" value="1"/>
</dbReference>
<dbReference type="InterPro" id="IPR044770">
    <property type="entry name" value="MFS_spinster-like"/>
</dbReference>
<evidence type="ECO:0000256" key="4">
    <source>
        <dbReference type="ARBA" id="ARBA00022989"/>
    </source>
</evidence>
<dbReference type="InterPro" id="IPR036259">
    <property type="entry name" value="MFS_trans_sf"/>
</dbReference>
<reference evidence="8" key="2">
    <citation type="submission" date="2020-09" db="EMBL/GenBank/DDBJ databases">
        <authorList>
            <person name="Sun Q."/>
            <person name="Kim S."/>
        </authorList>
    </citation>
    <scope>NUCLEOTIDE SEQUENCE</scope>
    <source>
        <strain evidence="8">KCTC 32437</strain>
    </source>
</reference>
<feature type="transmembrane region" description="Helical" evidence="6">
    <location>
        <begin position="99"/>
        <end position="120"/>
    </location>
</feature>
<feature type="transmembrane region" description="Helical" evidence="6">
    <location>
        <begin position="74"/>
        <end position="93"/>
    </location>
</feature>
<reference evidence="8" key="1">
    <citation type="journal article" date="2014" name="Int. J. Syst. Evol. Microbiol.">
        <title>Complete genome sequence of Corynebacterium casei LMG S-19264T (=DSM 44701T), isolated from a smear-ripened cheese.</title>
        <authorList>
            <consortium name="US DOE Joint Genome Institute (JGI-PGF)"/>
            <person name="Walter F."/>
            <person name="Albersmeier A."/>
            <person name="Kalinowski J."/>
            <person name="Ruckert C."/>
        </authorList>
    </citation>
    <scope>NUCLEOTIDE SEQUENCE</scope>
    <source>
        <strain evidence="8">KCTC 32437</strain>
    </source>
</reference>
<name>A0A918S3B1_9HYPH</name>
<sequence length="411" mass="43768">MNNPRAVLLILIAILAVNQMDRTILSILLDDISQEFGLNNTQLGLLSGGVLIVVYALFGFPIAKLSAHGSRRNIIGLTTAVWSLLTLSVAAAQNFWQLMLARFGVGIGESGAVVPAHSIISDLYPAERRTSAMASFVVGANLGVLLAFLVGGIAGELLGWRGAFLIAGVPGLILSMVLFVFVREPQRDHDARVQEGSLFLQTWHAIWRDRGLRHALIGVSLASVLTHAGLTWNAPFMIRTHGLSLIQTGVFLALSAGILGGAVTWASGQLADRFGQKNPRFRLGMVVAAILIGKPFSAAFAIIEPTVPALLCLLVPIGLASVFWGPTFAFLHGRVDPAMRPMATAIFMFAFSVVGVGVGPTLIGVLSDTVFAASGDRALGWSIVSVQLIGVWSAFHYWIAMNTLPAATLER</sequence>
<dbReference type="InterPro" id="IPR011701">
    <property type="entry name" value="MFS"/>
</dbReference>
<dbReference type="PANTHER" id="PTHR23505:SF79">
    <property type="entry name" value="PROTEIN SPINSTER"/>
    <property type="match status" value="1"/>
</dbReference>
<dbReference type="AlphaFoldDB" id="A0A918S3B1"/>
<feature type="transmembrane region" description="Helical" evidence="6">
    <location>
        <begin position="343"/>
        <end position="366"/>
    </location>
</feature>
<keyword evidence="5 6" id="KW-0472">Membrane</keyword>
<feature type="transmembrane region" description="Helical" evidence="6">
    <location>
        <begin position="132"/>
        <end position="154"/>
    </location>
</feature>
<dbReference type="GO" id="GO:0022857">
    <property type="term" value="F:transmembrane transporter activity"/>
    <property type="evidence" value="ECO:0007669"/>
    <property type="project" value="InterPro"/>
</dbReference>
<protein>
    <submittedName>
        <fullName evidence="8">MFS transporter</fullName>
    </submittedName>
</protein>
<evidence type="ECO:0000256" key="6">
    <source>
        <dbReference type="SAM" id="Phobius"/>
    </source>
</evidence>
<evidence type="ECO:0000256" key="5">
    <source>
        <dbReference type="ARBA" id="ARBA00023136"/>
    </source>
</evidence>
<proteinExistence type="predicted"/>
<evidence type="ECO:0000313" key="9">
    <source>
        <dbReference type="Proteomes" id="UP000646579"/>
    </source>
</evidence>
<dbReference type="EMBL" id="BMZE01000002">
    <property type="protein sequence ID" value="GHA21743.1"/>
    <property type="molecule type" value="Genomic_DNA"/>
</dbReference>
<dbReference type="PROSITE" id="PS50850">
    <property type="entry name" value="MFS"/>
    <property type="match status" value="1"/>
</dbReference>
<evidence type="ECO:0000259" key="7">
    <source>
        <dbReference type="PROSITE" id="PS50850"/>
    </source>
</evidence>
<dbReference type="GO" id="GO:0016020">
    <property type="term" value="C:membrane"/>
    <property type="evidence" value="ECO:0007669"/>
    <property type="project" value="UniProtKB-SubCell"/>
</dbReference>
<feature type="transmembrane region" description="Helical" evidence="6">
    <location>
        <begin position="283"/>
        <end position="302"/>
    </location>
</feature>
<accession>A0A918S3B1</accession>
<organism evidence="8 9">
    <name type="scientific">Devosia pacifica</name>
    <dbReference type="NCBI Taxonomy" id="1335967"/>
    <lineage>
        <taxon>Bacteria</taxon>
        <taxon>Pseudomonadati</taxon>
        <taxon>Pseudomonadota</taxon>
        <taxon>Alphaproteobacteria</taxon>
        <taxon>Hyphomicrobiales</taxon>
        <taxon>Devosiaceae</taxon>
        <taxon>Devosia</taxon>
    </lineage>
</organism>
<feature type="transmembrane region" description="Helical" evidence="6">
    <location>
        <begin position="378"/>
        <end position="399"/>
    </location>
</feature>
<dbReference type="PANTHER" id="PTHR23505">
    <property type="entry name" value="SPINSTER"/>
    <property type="match status" value="1"/>
</dbReference>
<feature type="transmembrane region" description="Helical" evidence="6">
    <location>
        <begin position="250"/>
        <end position="271"/>
    </location>
</feature>
<evidence type="ECO:0000256" key="2">
    <source>
        <dbReference type="ARBA" id="ARBA00022448"/>
    </source>
</evidence>
<feature type="transmembrane region" description="Helical" evidence="6">
    <location>
        <begin position="308"/>
        <end position="331"/>
    </location>
</feature>
<dbReference type="Gene3D" id="1.20.1250.20">
    <property type="entry name" value="MFS general substrate transporter like domains"/>
    <property type="match status" value="1"/>
</dbReference>
<evidence type="ECO:0000256" key="3">
    <source>
        <dbReference type="ARBA" id="ARBA00022692"/>
    </source>
</evidence>
<dbReference type="RefSeq" id="WP_189425131.1">
    <property type="nucleotide sequence ID" value="NZ_BMZE01000002.1"/>
</dbReference>